<dbReference type="GO" id="GO:0005737">
    <property type="term" value="C:cytoplasm"/>
    <property type="evidence" value="ECO:0007669"/>
    <property type="project" value="TreeGrafter"/>
</dbReference>
<keyword evidence="1 3" id="KW-0802">TPR repeat</keyword>
<dbReference type="SMART" id="SM00028">
    <property type="entry name" value="TPR"/>
    <property type="match status" value="5"/>
</dbReference>
<feature type="compositionally biased region" description="Basic and acidic residues" evidence="4">
    <location>
        <begin position="263"/>
        <end position="275"/>
    </location>
</feature>
<dbReference type="InterPro" id="IPR019734">
    <property type="entry name" value="TPR_rpt"/>
</dbReference>
<dbReference type="GO" id="GO:0031145">
    <property type="term" value="P:anaphase-promoting complex-dependent catabolic process"/>
    <property type="evidence" value="ECO:0007669"/>
    <property type="project" value="TreeGrafter"/>
</dbReference>
<evidence type="ECO:0000256" key="2">
    <source>
        <dbReference type="ARBA" id="ARBA00038210"/>
    </source>
</evidence>
<dbReference type="Pfam" id="PF12895">
    <property type="entry name" value="ANAPC3"/>
    <property type="match status" value="1"/>
</dbReference>
<feature type="compositionally biased region" description="Polar residues" evidence="4">
    <location>
        <begin position="699"/>
        <end position="715"/>
    </location>
</feature>
<dbReference type="Proteomes" id="UP000591131">
    <property type="component" value="Unassembled WGS sequence"/>
</dbReference>
<gene>
    <name evidence="5" type="primary">CDC27</name>
    <name evidence="5" type="ORF">FOL47_009229</name>
</gene>
<dbReference type="SUPFAM" id="SSF48452">
    <property type="entry name" value="TPR-like"/>
    <property type="match status" value="2"/>
</dbReference>
<evidence type="ECO:0000256" key="1">
    <source>
        <dbReference type="ARBA" id="ARBA00022803"/>
    </source>
</evidence>
<keyword evidence="6" id="KW-1185">Reference proteome</keyword>
<comment type="caution">
    <text evidence="5">The sequence shown here is derived from an EMBL/GenBank/DDBJ whole genome shotgun (WGS) entry which is preliminary data.</text>
</comment>
<feature type="repeat" description="TPR" evidence="3">
    <location>
        <begin position="436"/>
        <end position="469"/>
    </location>
</feature>
<dbReference type="OrthoDB" id="329563at2759"/>
<dbReference type="GO" id="GO:0007091">
    <property type="term" value="P:metaphase/anaphase transition of mitotic cell cycle"/>
    <property type="evidence" value="ECO:0007669"/>
    <property type="project" value="TreeGrafter"/>
</dbReference>
<dbReference type="PROSITE" id="PS50005">
    <property type="entry name" value="TPR"/>
    <property type="match status" value="2"/>
</dbReference>
<feature type="compositionally biased region" description="Low complexity" evidence="4">
    <location>
        <begin position="728"/>
        <end position="742"/>
    </location>
</feature>
<dbReference type="Pfam" id="PF13181">
    <property type="entry name" value="TPR_8"/>
    <property type="match status" value="1"/>
</dbReference>
<feature type="repeat" description="TPR" evidence="3">
    <location>
        <begin position="130"/>
        <end position="163"/>
    </location>
</feature>
<dbReference type="EMBL" id="JAAPAO010000063">
    <property type="protein sequence ID" value="KAF4674444.1"/>
    <property type="molecule type" value="Genomic_DNA"/>
</dbReference>
<accession>A0A7J6MSE4</accession>
<organism evidence="5 6">
    <name type="scientific">Perkinsus chesapeaki</name>
    <name type="common">Clam parasite</name>
    <name type="synonym">Perkinsus andrewsi</name>
    <dbReference type="NCBI Taxonomy" id="330153"/>
    <lineage>
        <taxon>Eukaryota</taxon>
        <taxon>Sar</taxon>
        <taxon>Alveolata</taxon>
        <taxon>Perkinsozoa</taxon>
        <taxon>Perkinsea</taxon>
        <taxon>Perkinsida</taxon>
        <taxon>Perkinsidae</taxon>
        <taxon>Perkinsus</taxon>
    </lineage>
</organism>
<protein>
    <submittedName>
        <fullName evidence="5">Anaphase-promoting complex subunit cdc27</fullName>
    </submittedName>
</protein>
<dbReference type="PANTHER" id="PTHR12558:SF13">
    <property type="entry name" value="CELL DIVISION CYCLE PROTEIN 27 HOMOLOG"/>
    <property type="match status" value="1"/>
</dbReference>
<name>A0A7J6MSE4_PERCH</name>
<dbReference type="Pfam" id="PF13432">
    <property type="entry name" value="TPR_16"/>
    <property type="match status" value="1"/>
</dbReference>
<dbReference type="Gene3D" id="1.25.40.10">
    <property type="entry name" value="Tetratricopeptide repeat domain"/>
    <property type="match status" value="4"/>
</dbReference>
<feature type="region of interest" description="Disordered" evidence="4">
    <location>
        <begin position="672"/>
        <end position="818"/>
    </location>
</feature>
<dbReference type="PANTHER" id="PTHR12558">
    <property type="entry name" value="CELL DIVISION CYCLE 16,23,27"/>
    <property type="match status" value="1"/>
</dbReference>
<dbReference type="GO" id="GO:0051301">
    <property type="term" value="P:cell division"/>
    <property type="evidence" value="ECO:0007669"/>
    <property type="project" value="TreeGrafter"/>
</dbReference>
<dbReference type="InterPro" id="IPR011990">
    <property type="entry name" value="TPR-like_helical_dom_sf"/>
</dbReference>
<reference evidence="5 6" key="1">
    <citation type="submission" date="2020-04" db="EMBL/GenBank/DDBJ databases">
        <title>Perkinsus chesapeaki whole genome sequence.</title>
        <authorList>
            <person name="Bogema D.R."/>
        </authorList>
    </citation>
    <scope>NUCLEOTIDE SEQUENCE [LARGE SCALE GENOMIC DNA]</scope>
    <source>
        <strain evidence="5">ATCC PRA-425</strain>
    </source>
</reference>
<sequence>MATHFPPSPPHLSSLRFGYDYSMDNRLYNQAIFYAERIIDEVKGKRDATPDIILHTNHLLAQALYHDHQIGRAYYTLQNALSSPATWTHPSRHLLALCCELLSRYEEGIRALVITYDNNTYIPEVIANGPAGAFLLGQLYEKNSQYELALPAYEKSLEAGPFMFAAYERIAYLKRRSLGQVLEQASDDSEWDPANCFSMDRLATWHALTDTATSVSPAATVIPIIETSNPKGRIEGRSLTEEQRSLRKPLKEEANVTLKPIHGVKDGEIPGRTDEISSSSSSSDEIMVENKSTELLSNILKNFGHLFEASTRLDLPKAQRIVTENMTSTQADSRYALLKLAEVTFDRGEYEEAEEIFCNMFTAYPFITDGVGKYSTLLWHQKRKRALVELSRRVLTYGRLRAESWICAANLDSLDLDHVEARMKLEKARLLNHRDANICCLIGHELSSIEQFDQAAYSYSQSLKLDPTSYAAWFGISQICRRQDRLDDCEYHVRKAIDMNPYHPVLKVALGSLLSSRGRADEALSVLDSVCDGNTATDGSLLNALYERSRILAHVGRIDDAIQDARKVVEALPTEAAGHALLGQLLARGGENNTEALTHLNLALERAGCGGIQGSTIKGGGGCDDGIRGILELINNLSSIGGIRKTLLETSNLQENRPPTFPVHQRLRFNSLSSTGAMDPPNRLSLSSSSHRRSEGGSDDQQQPQRMSLGSSTLDSVLEEEPDPLLPQGSTRQQQQQQSSGRVFRPADPFAPTFYRLSTADLPTDQRGPNNSALPATAAIHFPVTVQQQESPLAIPRPSRPPPPPSSSSVEDTQSGNA</sequence>
<evidence type="ECO:0000256" key="3">
    <source>
        <dbReference type="PROSITE-ProRule" id="PRU00339"/>
    </source>
</evidence>
<dbReference type="GO" id="GO:0016567">
    <property type="term" value="P:protein ubiquitination"/>
    <property type="evidence" value="ECO:0007669"/>
    <property type="project" value="TreeGrafter"/>
</dbReference>
<proteinExistence type="inferred from homology"/>
<feature type="region of interest" description="Disordered" evidence="4">
    <location>
        <begin position="263"/>
        <end position="284"/>
    </location>
</feature>
<dbReference type="GO" id="GO:0005680">
    <property type="term" value="C:anaphase-promoting complex"/>
    <property type="evidence" value="ECO:0007669"/>
    <property type="project" value="TreeGrafter"/>
</dbReference>
<comment type="similarity">
    <text evidence="2">Belongs to the APC3/CDC27 family.</text>
</comment>
<dbReference type="AlphaFoldDB" id="A0A7J6MSE4"/>
<evidence type="ECO:0000313" key="6">
    <source>
        <dbReference type="Proteomes" id="UP000591131"/>
    </source>
</evidence>
<evidence type="ECO:0000256" key="4">
    <source>
        <dbReference type="SAM" id="MobiDB-lite"/>
    </source>
</evidence>
<evidence type="ECO:0000313" key="5">
    <source>
        <dbReference type="EMBL" id="KAF4674444.1"/>
    </source>
</evidence>